<dbReference type="RefSeq" id="XP_049139155.1">
    <property type="nucleotide sequence ID" value="XM_049282012.1"/>
</dbReference>
<evidence type="ECO:0000313" key="2">
    <source>
        <dbReference type="EMBL" id="UQC77516.1"/>
    </source>
</evidence>
<gene>
    <name evidence="2" type="ORF">CLUP02_02984</name>
</gene>
<evidence type="ECO:0000256" key="1">
    <source>
        <dbReference type="SAM" id="MobiDB-lite"/>
    </source>
</evidence>
<sequence>MPEPLPTLFSLTEILGRRGSCMSPPMQSDTCITASGTETYAALRPTASDTRQATGVRNRQGQPHPGVPDVGSRLLLVDGVTTTQLSHTPSRGRRVDLKLRSRTRRAIKSFCKTSKLSVAPKQQAPRCCGSKAPTEDCHVVMQATFERGRGEKKQPALLTMKLNLFSNPTSLYAPSAARHLFGRMLTGETLHVRLIMGYRTANQGTWFMCDPRGVSTVMARIMLWSPPLDLKYEHLILAAGLGLSLLNPRVRDIAEKAKADFEIVVKEPLRRPFSHPDLSAEHMPGFTDSIALSKRTIFDSFKAPFFELRKRKPNVNGQRNAFRRCVMRVDAVIRPSVGTVGIKSQREINVMYAREFLLVEIEVTGIARKISVKYAPEVFFQPLSPNRRIEASI</sequence>
<keyword evidence="3" id="KW-1185">Reference proteome</keyword>
<protein>
    <submittedName>
        <fullName evidence="2">Uncharacterized protein</fullName>
    </submittedName>
</protein>
<name>A0A9Q8SIH4_9PEZI</name>
<feature type="region of interest" description="Disordered" evidence="1">
    <location>
        <begin position="46"/>
        <end position="70"/>
    </location>
</feature>
<proteinExistence type="predicted"/>
<organism evidence="2 3">
    <name type="scientific">Colletotrichum lupini</name>
    <dbReference type="NCBI Taxonomy" id="145971"/>
    <lineage>
        <taxon>Eukaryota</taxon>
        <taxon>Fungi</taxon>
        <taxon>Dikarya</taxon>
        <taxon>Ascomycota</taxon>
        <taxon>Pezizomycotina</taxon>
        <taxon>Sordariomycetes</taxon>
        <taxon>Hypocreomycetidae</taxon>
        <taxon>Glomerellales</taxon>
        <taxon>Glomerellaceae</taxon>
        <taxon>Colletotrichum</taxon>
        <taxon>Colletotrichum acutatum species complex</taxon>
    </lineage>
</organism>
<dbReference type="Proteomes" id="UP000830671">
    <property type="component" value="Chromosome 2"/>
</dbReference>
<accession>A0A9Q8SIH4</accession>
<reference evidence="2" key="1">
    <citation type="journal article" date="2021" name="Mol. Plant Microbe Interact.">
        <title>Complete Genome Sequence of the Plant-Pathogenic Fungus Colletotrichum lupini.</title>
        <authorList>
            <person name="Baroncelli R."/>
            <person name="Pensec F."/>
            <person name="Da Lio D."/>
            <person name="Boufleur T."/>
            <person name="Vicente I."/>
            <person name="Sarrocco S."/>
            <person name="Picot A."/>
            <person name="Baraldi E."/>
            <person name="Sukno S."/>
            <person name="Thon M."/>
            <person name="Le Floch G."/>
        </authorList>
    </citation>
    <scope>NUCLEOTIDE SEQUENCE</scope>
    <source>
        <strain evidence="2">IMI 504893</strain>
    </source>
</reference>
<dbReference type="EMBL" id="CP019474">
    <property type="protein sequence ID" value="UQC77516.1"/>
    <property type="molecule type" value="Genomic_DNA"/>
</dbReference>
<dbReference type="GeneID" id="73337022"/>
<dbReference type="KEGG" id="clup:CLUP02_02984"/>
<feature type="compositionally biased region" description="Polar residues" evidence="1">
    <location>
        <begin position="47"/>
        <end position="61"/>
    </location>
</feature>
<dbReference type="AlphaFoldDB" id="A0A9Q8SIH4"/>
<evidence type="ECO:0000313" key="3">
    <source>
        <dbReference type="Proteomes" id="UP000830671"/>
    </source>
</evidence>